<organism evidence="1 2">
    <name type="scientific">Pseudoalteromonas phenolica</name>
    <dbReference type="NCBI Taxonomy" id="161398"/>
    <lineage>
        <taxon>Bacteria</taxon>
        <taxon>Pseudomonadati</taxon>
        <taxon>Pseudomonadota</taxon>
        <taxon>Gammaproteobacteria</taxon>
        <taxon>Alteromonadales</taxon>
        <taxon>Pseudoalteromonadaceae</taxon>
        <taxon>Pseudoalteromonas</taxon>
    </lineage>
</organism>
<accession>A0A5R9Q1K2</accession>
<dbReference type="Proteomes" id="UP000309186">
    <property type="component" value="Unassembled WGS sequence"/>
</dbReference>
<dbReference type="AlphaFoldDB" id="A0A5R9Q1K2"/>
<gene>
    <name evidence="1" type="ORF">C1E24_10915</name>
</gene>
<evidence type="ECO:0008006" key="3">
    <source>
        <dbReference type="Google" id="ProtNLM"/>
    </source>
</evidence>
<name>A0A5R9Q1K2_9GAMM</name>
<protein>
    <recommendedName>
        <fullName evidence="3">STAS/SEC14 domain-containing protein</fullName>
    </recommendedName>
</protein>
<evidence type="ECO:0000313" key="2">
    <source>
        <dbReference type="Proteomes" id="UP000309186"/>
    </source>
</evidence>
<dbReference type="RefSeq" id="WP_138481355.1">
    <property type="nucleotide sequence ID" value="NZ_PPSW01000015.1"/>
</dbReference>
<proteinExistence type="predicted"/>
<comment type="caution">
    <text evidence="1">The sequence shown here is derived from an EMBL/GenBank/DDBJ whole genome shotgun (WGS) entry which is preliminary data.</text>
</comment>
<sequence>MRTIEKELYQLSADDICVYAVVKGSWSYDEALQFSKDFLDIIKTFEGKPFTHLAYFDGFTFSVPEIEEVIQNLVDKLVSQGLRFTAQVIPFEYYNITQFQLAKMTQTKSLFVKKSFSCLIDAQDWLESQSFNMPHQGNHFECEIFKSLKTG</sequence>
<reference evidence="1 2" key="1">
    <citation type="submission" date="2018-01" db="EMBL/GenBank/DDBJ databases">
        <title>Co-occurrence of chitin degradation, pigmentation and bioactivity in marine Pseudoalteromonas.</title>
        <authorList>
            <person name="Paulsen S."/>
            <person name="Gram L."/>
            <person name="Machado H."/>
        </authorList>
    </citation>
    <scope>NUCLEOTIDE SEQUENCE [LARGE SCALE GENOMIC DNA]</scope>
    <source>
        <strain evidence="1 2">S3663</strain>
    </source>
</reference>
<evidence type="ECO:0000313" key="1">
    <source>
        <dbReference type="EMBL" id="TLX47001.1"/>
    </source>
</evidence>
<dbReference type="EMBL" id="PPSW01000015">
    <property type="protein sequence ID" value="TLX47001.1"/>
    <property type="molecule type" value="Genomic_DNA"/>
</dbReference>
<dbReference type="OrthoDB" id="43029at53246"/>